<comment type="caution">
    <text evidence="1">The sequence shown here is derived from an EMBL/GenBank/DDBJ whole genome shotgun (WGS) entry which is preliminary data.</text>
</comment>
<protein>
    <submittedName>
        <fullName evidence="1">Uncharacterized protein</fullName>
    </submittedName>
</protein>
<sequence length="69" mass="7348">MKSGAATVNQVLSATSDGPVAGDRVRVAYGVFGRLGWVSSASPGCVLVRYDDGARDVIDLTRRPVWIVR</sequence>
<organism evidence="1 2">
    <name type="scientific">Mycolicibacterium agri</name>
    <name type="common">Mycobacterium agri</name>
    <dbReference type="NCBI Taxonomy" id="36811"/>
    <lineage>
        <taxon>Bacteria</taxon>
        <taxon>Bacillati</taxon>
        <taxon>Actinomycetota</taxon>
        <taxon>Actinomycetes</taxon>
        <taxon>Mycobacteriales</taxon>
        <taxon>Mycobacteriaceae</taxon>
        <taxon>Mycolicibacterium</taxon>
    </lineage>
</organism>
<reference evidence="1 2" key="1">
    <citation type="submission" date="2017-10" db="EMBL/GenBank/DDBJ databases">
        <title>The new phylogeny of genus Mycobacterium.</title>
        <authorList>
            <person name="Tortoli E."/>
            <person name="Trovato A."/>
            <person name="Cirillo D.M."/>
        </authorList>
    </citation>
    <scope>NUCLEOTIDE SEQUENCE [LARGE SCALE GENOMIC DNA]</scope>
    <source>
        <strain evidence="1 2">CCUG37673</strain>
    </source>
</reference>
<evidence type="ECO:0000313" key="2">
    <source>
        <dbReference type="Proteomes" id="UP000220914"/>
    </source>
</evidence>
<dbReference type="EMBL" id="PDCP01000179">
    <property type="protein sequence ID" value="PEG32946.1"/>
    <property type="molecule type" value="Genomic_DNA"/>
</dbReference>
<dbReference type="Proteomes" id="UP000220914">
    <property type="component" value="Unassembled WGS sequence"/>
</dbReference>
<dbReference type="AlphaFoldDB" id="A0A2A7MMP4"/>
<accession>A0A2A7MMP4</accession>
<gene>
    <name evidence="1" type="ORF">CQY20_33480</name>
</gene>
<proteinExistence type="predicted"/>
<name>A0A2A7MMP4_MYCAG</name>
<evidence type="ECO:0000313" key="1">
    <source>
        <dbReference type="EMBL" id="PEG32946.1"/>
    </source>
</evidence>
<keyword evidence="2" id="KW-1185">Reference proteome</keyword>